<dbReference type="PANTHER" id="PTHR22803">
    <property type="entry name" value="MANNOSE, PHOSPHOLIPASE, LECTIN RECEPTOR RELATED"/>
    <property type="match status" value="1"/>
</dbReference>
<dbReference type="InterPro" id="IPR016186">
    <property type="entry name" value="C-type_lectin-like/link_sf"/>
</dbReference>
<dbReference type="PROSITE" id="PS50041">
    <property type="entry name" value="C_TYPE_LECTIN_2"/>
    <property type="match status" value="1"/>
</dbReference>
<dbReference type="Pfam" id="PF00059">
    <property type="entry name" value="Lectin_C"/>
    <property type="match status" value="1"/>
</dbReference>
<dbReference type="Gene3D" id="3.10.100.10">
    <property type="entry name" value="Mannose-Binding Protein A, subunit A"/>
    <property type="match status" value="1"/>
</dbReference>
<dbReference type="EMBL" id="DS469931">
    <property type="protein sequence ID" value="EDO31157.1"/>
    <property type="molecule type" value="Genomic_DNA"/>
</dbReference>
<evidence type="ECO:0000313" key="4">
    <source>
        <dbReference type="Proteomes" id="UP000001593"/>
    </source>
</evidence>
<keyword evidence="4" id="KW-1185">Reference proteome</keyword>
<feature type="domain" description="C-type lectin" evidence="2">
    <location>
        <begin position="8"/>
        <end position="124"/>
    </location>
</feature>
<dbReference type="SMART" id="SM00034">
    <property type="entry name" value="CLECT"/>
    <property type="match status" value="1"/>
</dbReference>
<dbReference type="Proteomes" id="UP000001593">
    <property type="component" value="Unassembled WGS sequence"/>
</dbReference>
<dbReference type="InterPro" id="IPR001304">
    <property type="entry name" value="C-type_lectin-like"/>
</dbReference>
<dbReference type="PROSITE" id="PS00615">
    <property type="entry name" value="C_TYPE_LECTIN_1"/>
    <property type="match status" value="1"/>
</dbReference>
<evidence type="ECO:0000259" key="2">
    <source>
        <dbReference type="PROSITE" id="PS50041"/>
    </source>
</evidence>
<sequence length="138" mass="15562">CPAGYSRFGSNCFKYHTTPVTWDNAVLRCANENATLVSVRNQDEEKFMRTRLLISHMVCFIGLSDRLQEGHFPWLDGLHFKPGVCAPVNAHGGAAKNCVAWTTSKPISCWSDKSCSEKHPYMCRMPVEGSVRANRRLR</sequence>
<dbReference type="InterPro" id="IPR016187">
    <property type="entry name" value="CTDL_fold"/>
</dbReference>
<proteinExistence type="predicted"/>
<dbReference type="HOGENOM" id="CLU_049894_10_2_1"/>
<reference evidence="3 4" key="1">
    <citation type="journal article" date="2007" name="Science">
        <title>Sea anemone genome reveals ancestral eumetazoan gene repertoire and genomic organization.</title>
        <authorList>
            <person name="Putnam N.H."/>
            <person name="Srivastava M."/>
            <person name="Hellsten U."/>
            <person name="Dirks B."/>
            <person name="Chapman J."/>
            <person name="Salamov A."/>
            <person name="Terry A."/>
            <person name="Shapiro H."/>
            <person name="Lindquist E."/>
            <person name="Kapitonov V.V."/>
            <person name="Jurka J."/>
            <person name="Genikhovich G."/>
            <person name="Grigoriev I.V."/>
            <person name="Lucas S.M."/>
            <person name="Steele R.E."/>
            <person name="Finnerty J.R."/>
            <person name="Technau U."/>
            <person name="Martindale M.Q."/>
            <person name="Rokhsar D.S."/>
        </authorList>
    </citation>
    <scope>NUCLEOTIDE SEQUENCE [LARGE SCALE GENOMIC DNA]</scope>
    <source>
        <strain evidence="4">CH2 X CH6</strain>
    </source>
</reference>
<dbReference type="PhylomeDB" id="A7SYR9"/>
<protein>
    <recommendedName>
        <fullName evidence="2">C-type lectin domain-containing protein</fullName>
    </recommendedName>
</protein>
<name>A7SYR9_NEMVE</name>
<gene>
    <name evidence="3" type="ORF">NEMVEDRAFT_v1g138199</name>
</gene>
<keyword evidence="1" id="KW-1015">Disulfide bond</keyword>
<dbReference type="InParanoid" id="A7SYR9"/>
<evidence type="ECO:0000256" key="1">
    <source>
        <dbReference type="ARBA" id="ARBA00023157"/>
    </source>
</evidence>
<evidence type="ECO:0000313" key="3">
    <source>
        <dbReference type="EMBL" id="EDO31157.1"/>
    </source>
</evidence>
<dbReference type="CDD" id="cd00037">
    <property type="entry name" value="CLECT"/>
    <property type="match status" value="1"/>
</dbReference>
<accession>A7SYR9</accession>
<feature type="non-terminal residue" evidence="3">
    <location>
        <position position="138"/>
    </location>
</feature>
<organism evidence="3 4">
    <name type="scientific">Nematostella vectensis</name>
    <name type="common">Starlet sea anemone</name>
    <dbReference type="NCBI Taxonomy" id="45351"/>
    <lineage>
        <taxon>Eukaryota</taxon>
        <taxon>Metazoa</taxon>
        <taxon>Cnidaria</taxon>
        <taxon>Anthozoa</taxon>
        <taxon>Hexacorallia</taxon>
        <taxon>Actiniaria</taxon>
        <taxon>Edwardsiidae</taxon>
        <taxon>Nematostella</taxon>
    </lineage>
</organism>
<dbReference type="SUPFAM" id="SSF56436">
    <property type="entry name" value="C-type lectin-like"/>
    <property type="match status" value="1"/>
</dbReference>
<dbReference type="AlphaFoldDB" id="A7SYR9"/>
<dbReference type="InterPro" id="IPR018378">
    <property type="entry name" value="C-type_lectin_CS"/>
</dbReference>
<dbReference type="InterPro" id="IPR050111">
    <property type="entry name" value="C-type_lectin/snaclec_domain"/>
</dbReference>